<dbReference type="Gene3D" id="3.40.50.1000">
    <property type="entry name" value="HAD superfamily/HAD-like"/>
    <property type="match status" value="1"/>
</dbReference>
<feature type="binding site" evidence="11">
    <location>
        <position position="128"/>
    </location>
    <ligand>
        <name>Mg(2+)</name>
        <dbReference type="ChEBI" id="CHEBI:18420"/>
    </ligand>
</feature>
<dbReference type="CDD" id="cd07503">
    <property type="entry name" value="HAD_HisB-N"/>
    <property type="match status" value="1"/>
</dbReference>
<comment type="pathway">
    <text evidence="2 11">Amino-acid biosynthesis; L-histidine biosynthesis; L-histidine from 5-phospho-alpha-D-ribose 1-diphosphate: step 6/9.</text>
</comment>
<comment type="similarity">
    <text evidence="11">In the N-terminal section; belongs to the histidinol-phosphatase family.</text>
</comment>
<feature type="binding site" evidence="11">
    <location>
        <position position="93"/>
    </location>
    <ligand>
        <name>Zn(2+)</name>
        <dbReference type="ChEBI" id="CHEBI:29105"/>
    </ligand>
</feature>
<dbReference type="SUPFAM" id="SSF54211">
    <property type="entry name" value="Ribosomal protein S5 domain 2-like"/>
    <property type="match status" value="2"/>
</dbReference>
<keyword evidence="4 11" id="KW-0028">Amino-acid biosynthesis</keyword>
<dbReference type="SUPFAM" id="SSF56784">
    <property type="entry name" value="HAD-like"/>
    <property type="match status" value="1"/>
</dbReference>
<evidence type="ECO:0000256" key="6">
    <source>
        <dbReference type="ARBA" id="ARBA00022801"/>
    </source>
</evidence>
<dbReference type="Pfam" id="PF08645">
    <property type="entry name" value="PNK3P"/>
    <property type="match status" value="1"/>
</dbReference>
<feature type="region of interest" description="Histidinol-phosphatase" evidence="11">
    <location>
        <begin position="1"/>
        <end position="164"/>
    </location>
</feature>
<dbReference type="STRING" id="1838286.Verru16b_01183"/>
<dbReference type="InterPro" id="IPR020566">
    <property type="entry name" value="His_synth_bifunc_HisB"/>
</dbReference>
<dbReference type="InterPro" id="IPR006543">
    <property type="entry name" value="Histidinol-phos"/>
</dbReference>
<dbReference type="InterPro" id="IPR000807">
    <property type="entry name" value="ImidazoleglycerolP_deHydtase"/>
</dbReference>
<dbReference type="GO" id="GO:0004424">
    <property type="term" value="F:imidazoleglycerol-phosphate dehydratase activity"/>
    <property type="evidence" value="ECO:0007669"/>
    <property type="project" value="UniProtKB-UniRule"/>
</dbReference>
<dbReference type="HAMAP" id="MF_01022">
    <property type="entry name" value="Bifunc_HisB"/>
    <property type="match status" value="1"/>
</dbReference>
<accession>A0A1D8ATC6</accession>
<dbReference type="NCBIfam" id="NF002111">
    <property type="entry name" value="PRK00951.2-1"/>
    <property type="match status" value="1"/>
</dbReference>
<feature type="active site" description="Nucleophile" evidence="11">
    <location>
        <position position="8"/>
    </location>
</feature>
<dbReference type="NCBIfam" id="TIGR01662">
    <property type="entry name" value="HAD-SF-IIIA"/>
    <property type="match status" value="1"/>
</dbReference>
<dbReference type="PROSITE" id="PS00954">
    <property type="entry name" value="IGP_DEHYDRATASE_1"/>
    <property type="match status" value="1"/>
</dbReference>
<keyword evidence="8 11" id="KW-0368">Histidine biosynthesis</keyword>
<evidence type="ECO:0000256" key="9">
    <source>
        <dbReference type="ARBA" id="ARBA00023239"/>
    </source>
</evidence>
<evidence type="ECO:0000256" key="8">
    <source>
        <dbReference type="ARBA" id="ARBA00023102"/>
    </source>
</evidence>
<comment type="catalytic activity">
    <reaction evidence="11">
        <text>L-histidinol phosphate + H2O = L-histidinol + phosphate</text>
        <dbReference type="Rhea" id="RHEA:14465"/>
        <dbReference type="ChEBI" id="CHEBI:15377"/>
        <dbReference type="ChEBI" id="CHEBI:43474"/>
        <dbReference type="ChEBI" id="CHEBI:57699"/>
        <dbReference type="ChEBI" id="CHEBI:57980"/>
        <dbReference type="EC" id="3.1.3.15"/>
    </reaction>
</comment>
<dbReference type="FunFam" id="3.30.230.40:FF:000001">
    <property type="entry name" value="Imidazoleglycerol-phosphate dehydratase HisB"/>
    <property type="match status" value="1"/>
</dbReference>
<proteinExistence type="inferred from homology"/>
<dbReference type="PATRIC" id="fig|1838286.3.peg.1191"/>
<dbReference type="PANTHER" id="PTHR23133">
    <property type="entry name" value="IMIDAZOLEGLYCEROL-PHOSPHATE DEHYDRATASE HIS7"/>
    <property type="match status" value="1"/>
</dbReference>
<dbReference type="GO" id="GO:0046872">
    <property type="term" value="F:metal ion binding"/>
    <property type="evidence" value="ECO:0007669"/>
    <property type="project" value="UniProtKB-KW"/>
</dbReference>
<dbReference type="InterPro" id="IPR023214">
    <property type="entry name" value="HAD_sf"/>
</dbReference>
<dbReference type="NCBIfam" id="NF002114">
    <property type="entry name" value="PRK00951.2-4"/>
    <property type="match status" value="1"/>
</dbReference>
<comment type="subcellular location">
    <subcellularLocation>
        <location evidence="11">Cytoplasm</location>
    </subcellularLocation>
</comment>
<dbReference type="NCBIfam" id="TIGR01261">
    <property type="entry name" value="hisB_Nterm"/>
    <property type="match status" value="1"/>
</dbReference>
<evidence type="ECO:0000313" key="12">
    <source>
        <dbReference type="EMBL" id="AOS44122.1"/>
    </source>
</evidence>
<feature type="active site" description="Proton donor" evidence="11">
    <location>
        <position position="10"/>
    </location>
</feature>
<feature type="binding site" evidence="11">
    <location>
        <position position="10"/>
    </location>
    <ligand>
        <name>Mg(2+)</name>
        <dbReference type="ChEBI" id="CHEBI:18420"/>
    </ligand>
</feature>
<dbReference type="OrthoDB" id="9790411at2"/>
<dbReference type="UniPathway" id="UPA00031">
    <property type="reaction ID" value="UER00011"/>
</dbReference>
<keyword evidence="5 11" id="KW-0479">Metal-binding</keyword>
<protein>
    <recommendedName>
        <fullName evidence="11">Histidine biosynthesis bifunctional protein HisB</fullName>
    </recommendedName>
    <domain>
        <recommendedName>
            <fullName evidence="11">Histidinol-phosphatase</fullName>
            <ecNumber evidence="11">3.1.3.15</ecNumber>
        </recommendedName>
    </domain>
    <domain>
        <recommendedName>
            <fullName evidence="11">Imidazoleglycerol-phosphate dehydratase</fullName>
            <shortName evidence="11">IGPD</shortName>
            <ecNumber evidence="11">4.2.1.19</ecNumber>
        </recommendedName>
    </domain>
</protein>
<dbReference type="InterPro" id="IPR038494">
    <property type="entry name" value="IGPD_sf"/>
</dbReference>
<dbReference type="EMBL" id="CP016094">
    <property type="protein sequence ID" value="AOS44122.1"/>
    <property type="molecule type" value="Genomic_DNA"/>
</dbReference>
<evidence type="ECO:0000256" key="3">
    <source>
        <dbReference type="ARBA" id="ARBA00022490"/>
    </source>
</evidence>
<evidence type="ECO:0000256" key="11">
    <source>
        <dbReference type="HAMAP-Rule" id="MF_01022"/>
    </source>
</evidence>
<dbReference type="NCBIfam" id="TIGR01656">
    <property type="entry name" value="Histidinol-ppas"/>
    <property type="match status" value="1"/>
</dbReference>
<comment type="similarity">
    <text evidence="11">In the C-terminal section; belongs to the imidazoleglycerol-phosphate dehydratase family.</text>
</comment>
<evidence type="ECO:0000256" key="5">
    <source>
        <dbReference type="ARBA" id="ARBA00022723"/>
    </source>
</evidence>
<comment type="pathway">
    <text evidence="11">Amino-acid biosynthesis; L-histidine biosynthesis; L-histidine from 5-phospho-alpha-D-ribose 1-diphosphate: step 8/9.</text>
</comment>
<organism evidence="12 13">
    <name type="scientific">Lacunisphaera limnophila</name>
    <dbReference type="NCBI Taxonomy" id="1838286"/>
    <lineage>
        <taxon>Bacteria</taxon>
        <taxon>Pseudomonadati</taxon>
        <taxon>Verrucomicrobiota</taxon>
        <taxon>Opitutia</taxon>
        <taxon>Opitutales</taxon>
        <taxon>Opitutaceae</taxon>
        <taxon>Lacunisphaera</taxon>
    </lineage>
</organism>
<dbReference type="HAMAP" id="MF_00076">
    <property type="entry name" value="HisB"/>
    <property type="match status" value="1"/>
</dbReference>
<feature type="binding site" evidence="11">
    <location>
        <position position="101"/>
    </location>
    <ligand>
        <name>Zn(2+)</name>
        <dbReference type="ChEBI" id="CHEBI:29105"/>
    </ligand>
</feature>
<dbReference type="CDD" id="cd07914">
    <property type="entry name" value="IGPD"/>
    <property type="match status" value="1"/>
</dbReference>
<dbReference type="InterPro" id="IPR020565">
    <property type="entry name" value="ImidazoleglycerP_deHydtase_CS"/>
</dbReference>
<comment type="cofactor">
    <cofactor evidence="1 11">
        <name>Mg(2+)</name>
        <dbReference type="ChEBI" id="CHEBI:18420"/>
    </cofactor>
</comment>
<dbReference type="PANTHER" id="PTHR23133:SF2">
    <property type="entry name" value="IMIDAZOLEGLYCEROL-PHOSPHATE DEHYDRATASE"/>
    <property type="match status" value="1"/>
</dbReference>
<dbReference type="InterPro" id="IPR006549">
    <property type="entry name" value="HAD-SF_hydro_IIIA"/>
</dbReference>
<evidence type="ECO:0000256" key="4">
    <source>
        <dbReference type="ARBA" id="ARBA00022605"/>
    </source>
</evidence>
<keyword evidence="13" id="KW-1185">Reference proteome</keyword>
<gene>
    <name evidence="11 12" type="primary">hisB</name>
    <name evidence="12" type="ORF">Verru16b_01183</name>
</gene>
<reference evidence="12 13" key="1">
    <citation type="submission" date="2016-06" db="EMBL/GenBank/DDBJ databases">
        <title>Three novel species with peptidoglycan cell walls form the new genus Lacunisphaera gen. nov. in the family Opitutaceae of the verrucomicrobial subdivision 4.</title>
        <authorList>
            <person name="Rast P."/>
            <person name="Gloeckner I."/>
            <person name="Jogler M."/>
            <person name="Boedeker C."/>
            <person name="Jeske O."/>
            <person name="Wiegand S."/>
            <person name="Reinhardt R."/>
            <person name="Schumann P."/>
            <person name="Rohde M."/>
            <person name="Spring S."/>
            <person name="Gloeckner F.O."/>
            <person name="Jogler C."/>
        </authorList>
    </citation>
    <scope>NUCLEOTIDE SEQUENCE [LARGE SCALE GENOMIC DNA]</scope>
    <source>
        <strain evidence="12 13">IG16b</strain>
    </source>
</reference>
<feature type="binding site" evidence="11">
    <location>
        <position position="8"/>
    </location>
    <ligand>
        <name>Mg(2+)</name>
        <dbReference type="ChEBI" id="CHEBI:18420"/>
    </ligand>
</feature>
<dbReference type="InterPro" id="IPR013954">
    <property type="entry name" value="PNK3P"/>
</dbReference>
<keyword evidence="10 11" id="KW-0511">Multifunctional enzyme</keyword>
<dbReference type="InterPro" id="IPR036412">
    <property type="entry name" value="HAD-like_sf"/>
</dbReference>
<keyword evidence="9 11" id="KW-0456">Lyase</keyword>
<feature type="binding site" evidence="11">
    <location>
        <position position="91"/>
    </location>
    <ligand>
        <name>Zn(2+)</name>
        <dbReference type="ChEBI" id="CHEBI:29105"/>
    </ligand>
</feature>
<dbReference type="EC" id="3.1.3.15" evidence="11"/>
<dbReference type="PROSITE" id="PS00955">
    <property type="entry name" value="IGP_DEHYDRATASE_2"/>
    <property type="match status" value="1"/>
</dbReference>
<comment type="catalytic activity">
    <reaction evidence="11">
        <text>D-erythro-1-(imidazol-4-yl)glycerol 3-phosphate = 3-(imidazol-4-yl)-2-oxopropyl phosphate + H2O</text>
        <dbReference type="Rhea" id="RHEA:11040"/>
        <dbReference type="ChEBI" id="CHEBI:15377"/>
        <dbReference type="ChEBI" id="CHEBI:57766"/>
        <dbReference type="ChEBI" id="CHEBI:58278"/>
        <dbReference type="EC" id="4.2.1.19"/>
    </reaction>
</comment>
<dbReference type="GO" id="GO:0005737">
    <property type="term" value="C:cytoplasm"/>
    <property type="evidence" value="ECO:0007669"/>
    <property type="project" value="UniProtKB-SubCell"/>
</dbReference>
<dbReference type="Proteomes" id="UP000095228">
    <property type="component" value="Chromosome"/>
</dbReference>
<name>A0A1D8ATC6_9BACT</name>
<dbReference type="NCBIfam" id="NF003937">
    <property type="entry name" value="PRK05446.1"/>
    <property type="match status" value="1"/>
</dbReference>
<dbReference type="FunFam" id="3.30.230.40:FF:000003">
    <property type="entry name" value="Imidazoleglycerol-phosphate dehydratase HisB"/>
    <property type="match status" value="1"/>
</dbReference>
<keyword evidence="3 11" id="KW-0963">Cytoplasm</keyword>
<keyword evidence="6 11" id="KW-0378">Hydrolase</keyword>
<comment type="cofactor">
    <cofactor evidence="11">
        <name>Zn(2+)</name>
        <dbReference type="ChEBI" id="CHEBI:29105"/>
    </cofactor>
</comment>
<dbReference type="InterPro" id="IPR020568">
    <property type="entry name" value="Ribosomal_Su5_D2-typ_SF"/>
</dbReference>
<evidence type="ECO:0000256" key="2">
    <source>
        <dbReference type="ARBA" id="ARBA00005047"/>
    </source>
</evidence>
<dbReference type="KEGG" id="obg:Verru16b_01183"/>
<dbReference type="RefSeq" id="WP_069961410.1">
    <property type="nucleotide sequence ID" value="NZ_CP016094.1"/>
</dbReference>
<sequence length="354" mass="38870">MKKILFLDRDGTLITEPADFQIDRLDKFALEPEVVPALRRLRDAGYTFVMVTNQDGLGTPSFREEEFRPLQNLLIAILASQGITFEAVRVCPHTLADRCDCRKPKLGLLLDYLKDTSWSREASYVIGDRETDLQLATALGVSGLRYHPKTLGWTEITRQIADAPRRAVIARQTKETKISVTVDLDAVAPAKFATGLGFFDHMLDQIARNAGISLVIECTGDLHIDEHHTVEDVGLALGAALKQALGDKRGIGRYGFTMPMDEAKAEVSIDLSGRPYFVFEGAFPRENVGQLPSELVPHFFQSLATTLGATLHMAVKGDNTHHMIEALFKGFGRALRPAVARGAGSDIPSTKGVL</sequence>
<evidence type="ECO:0000256" key="10">
    <source>
        <dbReference type="ARBA" id="ARBA00023268"/>
    </source>
</evidence>
<dbReference type="GO" id="GO:0000105">
    <property type="term" value="P:L-histidine biosynthetic process"/>
    <property type="evidence" value="ECO:0007669"/>
    <property type="project" value="UniProtKB-UniRule"/>
</dbReference>
<keyword evidence="11" id="KW-0862">Zinc</keyword>
<evidence type="ECO:0000256" key="7">
    <source>
        <dbReference type="ARBA" id="ARBA00022842"/>
    </source>
</evidence>
<feature type="binding site" evidence="11">
    <location>
        <position position="99"/>
    </location>
    <ligand>
        <name>Zn(2+)</name>
        <dbReference type="ChEBI" id="CHEBI:29105"/>
    </ligand>
</feature>
<dbReference type="AlphaFoldDB" id="A0A1D8ATC6"/>
<keyword evidence="7 11" id="KW-0460">Magnesium</keyword>
<evidence type="ECO:0000256" key="1">
    <source>
        <dbReference type="ARBA" id="ARBA00001946"/>
    </source>
</evidence>
<dbReference type="EC" id="4.2.1.19" evidence="11"/>
<feature type="region of interest" description="Imidazoleglycerol-phosphate dehydratase" evidence="11">
    <location>
        <begin position="165"/>
        <end position="354"/>
    </location>
</feature>
<dbReference type="Pfam" id="PF00475">
    <property type="entry name" value="IGPD"/>
    <property type="match status" value="1"/>
</dbReference>
<dbReference type="GO" id="GO:0004401">
    <property type="term" value="F:histidinol-phosphatase activity"/>
    <property type="evidence" value="ECO:0007669"/>
    <property type="project" value="UniProtKB-UniRule"/>
</dbReference>
<dbReference type="Gene3D" id="3.30.230.40">
    <property type="entry name" value="Imidazole glycerol phosphate dehydratase, domain 1"/>
    <property type="match status" value="2"/>
</dbReference>
<dbReference type="InterPro" id="IPR005954">
    <property type="entry name" value="HisB_N"/>
</dbReference>
<evidence type="ECO:0000313" key="13">
    <source>
        <dbReference type="Proteomes" id="UP000095228"/>
    </source>
</evidence>